<dbReference type="InterPro" id="IPR001242">
    <property type="entry name" value="Condensation_dom"/>
</dbReference>
<dbReference type="GO" id="GO:0016746">
    <property type="term" value="F:acyltransferase activity"/>
    <property type="evidence" value="ECO:0007669"/>
    <property type="project" value="UniProtKB-KW"/>
</dbReference>
<reference evidence="2 3" key="1">
    <citation type="submission" date="2016-01" db="EMBL/GenBank/DDBJ databases">
        <title>The new phylogeny of the genus Mycobacterium.</title>
        <authorList>
            <person name="Tarcisio F."/>
            <person name="Conor M."/>
            <person name="Antonella G."/>
            <person name="Elisabetta G."/>
            <person name="Giulia F.S."/>
            <person name="Sara T."/>
            <person name="Anna F."/>
            <person name="Clotilde B."/>
            <person name="Roberto B."/>
            <person name="Veronica D.S."/>
            <person name="Fabio R."/>
            <person name="Monica P."/>
            <person name="Olivier J."/>
            <person name="Enrico T."/>
            <person name="Nicola S."/>
        </authorList>
    </citation>
    <scope>NUCLEOTIDE SEQUENCE [LARGE SCALE GENOMIC DNA]</scope>
    <source>
        <strain evidence="2 3">DSM 44572</strain>
    </source>
</reference>
<dbReference type="Gene3D" id="3.30.559.30">
    <property type="entry name" value="Nonribosomal peptide synthetase, condensation domain"/>
    <property type="match status" value="1"/>
</dbReference>
<dbReference type="OrthoDB" id="9123229at2"/>
<evidence type="ECO:0000259" key="1">
    <source>
        <dbReference type="Pfam" id="PF00668"/>
    </source>
</evidence>
<dbReference type="InterPro" id="IPR023213">
    <property type="entry name" value="CAT-like_dom_sf"/>
</dbReference>
<organism evidence="2 3">
    <name type="scientific">Mycobacterium palustre</name>
    <dbReference type="NCBI Taxonomy" id="153971"/>
    <lineage>
        <taxon>Bacteria</taxon>
        <taxon>Bacillati</taxon>
        <taxon>Actinomycetota</taxon>
        <taxon>Actinomycetes</taxon>
        <taxon>Mycobacteriales</taxon>
        <taxon>Mycobacteriaceae</taxon>
        <taxon>Mycobacterium</taxon>
        <taxon>Mycobacterium simiae complex</taxon>
    </lineage>
</organism>
<dbReference type="Pfam" id="PF00668">
    <property type="entry name" value="Condensation"/>
    <property type="match status" value="1"/>
</dbReference>
<dbReference type="AlphaFoldDB" id="A0A1X1ZN43"/>
<proteinExistence type="predicted"/>
<sequence>MVALGSIDGWQPGEGRVVTWRASAAARAAARIAPRSDLAPSYQRARHLRTAHDAAKRGAQLPRLMVVAWDIPGACDIAAMTATITAHVRRHDAYHDWFQLEDGVIVRRTIEDPRAIDLVPTEFGHMSAEQVRTHALTTTPPTLEWDCFTFGVVQHADHFTFYASVDHLHIDGMSAGLIFFDVHLTYQHLSQPGAEPVALPQVASYRAYAARQRDGLAGLTLSAPEVKAWIDFARDAGGQWPTFPLPLGDGGAANKGAFITVDLLDAADTESFEIACHAAGARFSGGVLACAAFTEHEFTGAATYHGFTPYDTRTPGVDSMTVGWFANLVPVSVPICTATFAEAARAAQESFGAAKALADVPVERALELAAPLELGIAPPDHRAMMVSFMDFRKIPAFGLFEETNWGTYADNLSHGGVNLWINRQADKTTATISFPDNPEARKSVHRYLAALTRAFAYAVKSTSGWTDAVAHHANSSHGIPVISR</sequence>
<dbReference type="SUPFAM" id="SSF52777">
    <property type="entry name" value="CoA-dependent acyltransferases"/>
    <property type="match status" value="2"/>
</dbReference>
<dbReference type="Gene3D" id="3.30.559.10">
    <property type="entry name" value="Chloramphenicol acetyltransferase-like domain"/>
    <property type="match status" value="1"/>
</dbReference>
<keyword evidence="3" id="KW-1185">Reference proteome</keyword>
<gene>
    <name evidence="2" type="ORF">AWC19_08500</name>
</gene>
<protein>
    <submittedName>
        <fullName evidence="2">Acyltransferase</fullName>
    </submittedName>
</protein>
<dbReference type="EMBL" id="LQPJ01000100">
    <property type="protein sequence ID" value="ORW24819.1"/>
    <property type="molecule type" value="Genomic_DNA"/>
</dbReference>
<dbReference type="Proteomes" id="UP000193529">
    <property type="component" value="Unassembled WGS sequence"/>
</dbReference>
<evidence type="ECO:0000313" key="3">
    <source>
        <dbReference type="Proteomes" id="UP000193529"/>
    </source>
</evidence>
<accession>A0A1X1ZN43</accession>
<evidence type="ECO:0000313" key="2">
    <source>
        <dbReference type="EMBL" id="ORW24819.1"/>
    </source>
</evidence>
<dbReference type="RefSeq" id="WP_085078475.1">
    <property type="nucleotide sequence ID" value="NZ_JACKRZ010000438.1"/>
</dbReference>
<keyword evidence="2" id="KW-0808">Transferase</keyword>
<name>A0A1X1ZN43_9MYCO</name>
<dbReference type="STRING" id="153971.AWC19_08500"/>
<feature type="domain" description="Condensation" evidence="1">
    <location>
        <begin position="68"/>
        <end position="363"/>
    </location>
</feature>
<keyword evidence="2" id="KW-0012">Acyltransferase</keyword>
<dbReference type="GO" id="GO:0008610">
    <property type="term" value="P:lipid biosynthetic process"/>
    <property type="evidence" value="ECO:0007669"/>
    <property type="project" value="UniProtKB-ARBA"/>
</dbReference>
<comment type="caution">
    <text evidence="2">The sequence shown here is derived from an EMBL/GenBank/DDBJ whole genome shotgun (WGS) entry which is preliminary data.</text>
</comment>